<evidence type="ECO:0000313" key="2">
    <source>
        <dbReference type="EMBL" id="MCF6136511.1"/>
    </source>
</evidence>
<organism evidence="2 3">
    <name type="scientific">Pseudalkalibacillus berkeleyi</name>
    <dbReference type="NCBI Taxonomy" id="1069813"/>
    <lineage>
        <taxon>Bacteria</taxon>
        <taxon>Bacillati</taxon>
        <taxon>Bacillota</taxon>
        <taxon>Bacilli</taxon>
        <taxon>Bacillales</taxon>
        <taxon>Fictibacillaceae</taxon>
        <taxon>Pseudalkalibacillus</taxon>
    </lineage>
</organism>
<proteinExistence type="predicted"/>
<dbReference type="EMBL" id="JAKIJS010000001">
    <property type="protein sequence ID" value="MCF6136511.1"/>
    <property type="molecule type" value="Genomic_DNA"/>
</dbReference>
<dbReference type="RefSeq" id="WP_236331328.1">
    <property type="nucleotide sequence ID" value="NZ_JAKIJS010000001.1"/>
</dbReference>
<feature type="region of interest" description="Disordered" evidence="1">
    <location>
        <begin position="1"/>
        <end position="33"/>
    </location>
</feature>
<keyword evidence="3" id="KW-1185">Reference proteome</keyword>
<protein>
    <submittedName>
        <fullName evidence="2">Uncharacterized protein</fullName>
    </submittedName>
</protein>
<evidence type="ECO:0000256" key="1">
    <source>
        <dbReference type="SAM" id="MobiDB-lite"/>
    </source>
</evidence>
<gene>
    <name evidence="2" type="ORF">L2716_02135</name>
</gene>
<dbReference type="Proteomes" id="UP001649381">
    <property type="component" value="Unassembled WGS sequence"/>
</dbReference>
<sequence length="54" mass="5295">MADTKGKNPVKKPTGVRSKFGTGVSGTPVRNADTNPGACGCSSGCGAATKVKKA</sequence>
<evidence type="ECO:0000313" key="3">
    <source>
        <dbReference type="Proteomes" id="UP001649381"/>
    </source>
</evidence>
<reference evidence="2 3" key="1">
    <citation type="submission" date="2022-01" db="EMBL/GenBank/DDBJ databases">
        <title>Alkalihalobacillus sp. EGI L200015, a novel bacterium isolated from a salt lake sediment.</title>
        <authorList>
            <person name="Gao L."/>
            <person name="Fang B.-Z."/>
            <person name="Li W.-J."/>
        </authorList>
    </citation>
    <scope>NUCLEOTIDE SEQUENCE [LARGE SCALE GENOMIC DNA]</scope>
    <source>
        <strain evidence="2 3">KCTC 12718</strain>
    </source>
</reference>
<name>A0ABS9GXP4_9BACL</name>
<comment type="caution">
    <text evidence="2">The sequence shown here is derived from an EMBL/GenBank/DDBJ whole genome shotgun (WGS) entry which is preliminary data.</text>
</comment>
<accession>A0ABS9GXP4</accession>